<dbReference type="SUPFAM" id="SSF102405">
    <property type="entry name" value="MCP/YpsA-like"/>
    <property type="match status" value="1"/>
</dbReference>
<evidence type="ECO:0000256" key="1">
    <source>
        <dbReference type="ARBA" id="ARBA00006525"/>
    </source>
</evidence>
<accession>A0A1S2L9D5</accession>
<evidence type="ECO:0000313" key="3">
    <source>
        <dbReference type="EMBL" id="OIJ08991.1"/>
    </source>
</evidence>
<sequence length="353" mass="38935">MEYWIWLSQLPGIGPISQKKLLAFFGGPLEIYLSSLPDLLEVDGIGEQTAKKIIEFRIDHVAGIIKQVERLRINVRPYENRIYSEVFSCKRSPVLFYYIGKLPEKRGVAIVGARRCTHDAKRATEEIASLLAGNGVAVISGLAKGIDSYAHTTCLKVGGYTMAVLANGVDICYPKEHKRLYEQIIADGGAVLSSYPPGVKPHPKYFVERNAHISAWSTDVIVVQASEKSGSLTTARFALEQNRNLYAVPHSINLPEAKGSNQLLASGARIYTGPESLAHLGIKNNPNVHAGAPIYSLTQFEENIVTHLRKVGNCSFSELSHHLKVPELELTPTILQLEMHNILKIRGTTISCR</sequence>
<dbReference type="GO" id="GO:0006281">
    <property type="term" value="P:DNA repair"/>
    <property type="evidence" value="ECO:0007669"/>
    <property type="project" value="InterPro"/>
</dbReference>
<dbReference type="KEGG" id="aia:AWH56_004955"/>
<dbReference type="NCBIfam" id="TIGR00732">
    <property type="entry name" value="dprA"/>
    <property type="match status" value="1"/>
</dbReference>
<dbReference type="GO" id="GO:0003677">
    <property type="term" value="F:DNA binding"/>
    <property type="evidence" value="ECO:0007669"/>
    <property type="project" value="InterPro"/>
</dbReference>
<evidence type="ECO:0000313" key="4">
    <source>
        <dbReference type="EMBL" id="QOY36999.1"/>
    </source>
</evidence>
<name>A0A1S2L9D5_9BACI</name>
<dbReference type="SMART" id="SM00278">
    <property type="entry name" value="HhH1"/>
    <property type="match status" value="2"/>
</dbReference>
<dbReference type="SUPFAM" id="SSF47781">
    <property type="entry name" value="RuvA domain 2-like"/>
    <property type="match status" value="1"/>
</dbReference>
<feature type="domain" description="Helix-hairpin-helix DNA-binding motif class 1" evidence="2">
    <location>
        <begin position="37"/>
        <end position="56"/>
    </location>
</feature>
<dbReference type="PANTHER" id="PTHR43022:SF1">
    <property type="entry name" value="PROTEIN SMF"/>
    <property type="match status" value="1"/>
</dbReference>
<dbReference type="InterPro" id="IPR010994">
    <property type="entry name" value="RuvA_2-like"/>
</dbReference>
<feature type="domain" description="Helix-hairpin-helix DNA-binding motif class 1" evidence="2">
    <location>
        <begin position="5"/>
        <end position="24"/>
    </location>
</feature>
<protein>
    <submittedName>
        <fullName evidence="3 4">DNA-protecting protein DprA</fullName>
    </submittedName>
</protein>
<dbReference type="InterPro" id="IPR057666">
    <property type="entry name" value="DrpA_SLOG"/>
</dbReference>
<comment type="similarity">
    <text evidence="1">Belongs to the DprA/Smf family.</text>
</comment>
<evidence type="ECO:0000259" key="2">
    <source>
        <dbReference type="SMART" id="SM00278"/>
    </source>
</evidence>
<dbReference type="PANTHER" id="PTHR43022">
    <property type="entry name" value="PROTEIN SMF"/>
    <property type="match status" value="1"/>
</dbReference>
<reference evidence="4 5" key="2">
    <citation type="journal article" date="2017" name="Genome Announc.">
        <title>Draft Genome Sequences of Four Alkaliphilic Bacteria Belonging to the Anaerobacillus Genus.</title>
        <authorList>
            <person name="Bassil N.M."/>
            <person name="Lloyd J.R."/>
        </authorList>
    </citation>
    <scope>NUCLEOTIDE SEQUENCE [LARGE SCALE GENOMIC DNA]</scope>
    <source>
        <strain evidence="4 5">NB2006</strain>
    </source>
</reference>
<proteinExistence type="inferred from homology"/>
<reference evidence="4" key="4">
    <citation type="submission" date="2020-10" db="EMBL/GenBank/DDBJ databases">
        <authorList>
            <person name="Bassil N.M."/>
            <person name="Lloyd J.R."/>
        </authorList>
    </citation>
    <scope>NUCLEOTIDE SEQUENCE</scope>
    <source>
        <strain evidence="4">NB2006</strain>
    </source>
</reference>
<dbReference type="RefSeq" id="WP_071318328.1">
    <property type="nucleotide sequence ID" value="NZ_CP063356.2"/>
</dbReference>
<gene>
    <name evidence="4" type="primary">dprA</name>
    <name evidence="4" type="ORF">AWH56_004955</name>
    <name evidence="3" type="ORF">AWH56_17910</name>
</gene>
<dbReference type="GO" id="GO:0009294">
    <property type="term" value="P:DNA-mediated transformation"/>
    <property type="evidence" value="ECO:0007669"/>
    <property type="project" value="InterPro"/>
</dbReference>
<reference evidence="3 5" key="1">
    <citation type="submission" date="2016-10" db="EMBL/GenBank/DDBJ databases">
        <title>Draft genome sequences of four alkaliphilic bacteria belonging to the Anaerobacillus genus.</title>
        <authorList>
            <person name="Bassil N.M."/>
            <person name="Lloyd J.R."/>
        </authorList>
    </citation>
    <scope>NUCLEOTIDE SEQUENCE [LARGE SCALE GENOMIC DNA]</scope>
    <source>
        <strain evidence="3 5">NB2006</strain>
    </source>
</reference>
<dbReference type="Proteomes" id="UP000180175">
    <property type="component" value="Chromosome"/>
</dbReference>
<dbReference type="Gene3D" id="3.40.50.450">
    <property type="match status" value="1"/>
</dbReference>
<dbReference type="Pfam" id="PF02481">
    <property type="entry name" value="DNA_processg_A"/>
    <property type="match status" value="1"/>
</dbReference>
<reference evidence="4 5" key="3">
    <citation type="journal article" date="2019" name="Int. J. Syst. Evol. Microbiol.">
        <title>Anaerobacillus isosaccharinicus sp. nov., an alkaliphilic bacterium which degrades isosaccharinic acid.</title>
        <authorList>
            <person name="Bassil N.M."/>
            <person name="Lloyd J.R."/>
        </authorList>
    </citation>
    <scope>NUCLEOTIDE SEQUENCE [LARGE SCALE GENOMIC DNA]</scope>
    <source>
        <strain evidence="4 5">NB2006</strain>
    </source>
</reference>
<dbReference type="OrthoDB" id="9785707at2"/>
<keyword evidence="5" id="KW-1185">Reference proteome</keyword>
<organism evidence="3 5">
    <name type="scientific">Anaerobacillus isosaccharinicus</name>
    <dbReference type="NCBI Taxonomy" id="1532552"/>
    <lineage>
        <taxon>Bacteria</taxon>
        <taxon>Bacillati</taxon>
        <taxon>Bacillota</taxon>
        <taxon>Bacilli</taxon>
        <taxon>Bacillales</taxon>
        <taxon>Bacillaceae</taxon>
        <taxon>Anaerobacillus</taxon>
    </lineage>
</organism>
<dbReference type="AlphaFoldDB" id="A0A1S2L9D5"/>
<dbReference type="EMBL" id="CP063356">
    <property type="protein sequence ID" value="QOY36999.1"/>
    <property type="molecule type" value="Genomic_DNA"/>
</dbReference>
<dbReference type="InterPro" id="IPR003583">
    <property type="entry name" value="Hlx-hairpin-Hlx_DNA-bd_motif"/>
</dbReference>
<dbReference type="InterPro" id="IPR003488">
    <property type="entry name" value="DprA"/>
</dbReference>
<evidence type="ECO:0000313" key="5">
    <source>
        <dbReference type="Proteomes" id="UP000180175"/>
    </source>
</evidence>
<dbReference type="EMBL" id="LQXD01000157">
    <property type="protein sequence ID" value="OIJ08991.1"/>
    <property type="molecule type" value="Genomic_DNA"/>
</dbReference>